<organism evidence="2 3">
    <name type="scientific">Reticulomyxa filosa</name>
    <dbReference type="NCBI Taxonomy" id="46433"/>
    <lineage>
        <taxon>Eukaryota</taxon>
        <taxon>Sar</taxon>
        <taxon>Rhizaria</taxon>
        <taxon>Retaria</taxon>
        <taxon>Foraminifera</taxon>
        <taxon>Monothalamids</taxon>
        <taxon>Reticulomyxidae</taxon>
        <taxon>Reticulomyxa</taxon>
    </lineage>
</organism>
<keyword evidence="1" id="KW-0812">Transmembrane</keyword>
<keyword evidence="1" id="KW-0472">Membrane</keyword>
<keyword evidence="3" id="KW-1185">Reference proteome</keyword>
<dbReference type="EMBL" id="ASPP01004092">
    <property type="protein sequence ID" value="ETO32565.1"/>
    <property type="molecule type" value="Genomic_DNA"/>
</dbReference>
<evidence type="ECO:0000256" key="1">
    <source>
        <dbReference type="SAM" id="Phobius"/>
    </source>
</evidence>
<dbReference type="Proteomes" id="UP000023152">
    <property type="component" value="Unassembled WGS sequence"/>
</dbReference>
<evidence type="ECO:0000313" key="2">
    <source>
        <dbReference type="EMBL" id="ETO32565.1"/>
    </source>
</evidence>
<protein>
    <submittedName>
        <fullName evidence="2">Uncharacterized protein</fullName>
    </submittedName>
</protein>
<proteinExistence type="predicted"/>
<comment type="caution">
    <text evidence="2">The sequence shown here is derived from an EMBL/GenBank/DDBJ whole genome shotgun (WGS) entry which is preliminary data.</text>
</comment>
<keyword evidence="1" id="KW-1133">Transmembrane helix</keyword>
<sequence length="328" mass="39858">MHMNKHRQSLETTYKHYSCWTNIVCVPSFILYEENQQVSNATVKNICNFINEKKNNIFHFNQNKKTIKINKVRKINIEDMINILEKKKIYLKNISYYLLIIMFIGSMFLIIIINKIYKIKFLTFSLKTQKNYIYILKKKHSYLNNKRSYFITGLFKTEKKEQKNKTKQKKVIEYFVKIFSQIIKKRFTRNADIIIVNNVNNNSNTNIQFTNVSNLLQDAKIFGGTCKSTFFSIPFDSFIYLGERLLKLCKHDVKSFFYFEFFYKTAKLYFLKEWFFKFNFNHILFFTRKFYKAFSFSWNRKNMFEKYNNSLGNDKKIIYQNKKDYSNK</sequence>
<gene>
    <name evidence="2" type="ORF">RFI_04551</name>
</gene>
<evidence type="ECO:0000313" key="3">
    <source>
        <dbReference type="Proteomes" id="UP000023152"/>
    </source>
</evidence>
<reference evidence="2 3" key="1">
    <citation type="journal article" date="2013" name="Curr. Biol.">
        <title>The Genome of the Foraminiferan Reticulomyxa filosa.</title>
        <authorList>
            <person name="Glockner G."/>
            <person name="Hulsmann N."/>
            <person name="Schleicher M."/>
            <person name="Noegel A.A."/>
            <person name="Eichinger L."/>
            <person name="Gallinger C."/>
            <person name="Pawlowski J."/>
            <person name="Sierra R."/>
            <person name="Euteneuer U."/>
            <person name="Pillet L."/>
            <person name="Moustafa A."/>
            <person name="Platzer M."/>
            <person name="Groth M."/>
            <person name="Szafranski K."/>
            <person name="Schliwa M."/>
        </authorList>
    </citation>
    <scope>NUCLEOTIDE SEQUENCE [LARGE SCALE GENOMIC DNA]</scope>
</reference>
<dbReference type="AlphaFoldDB" id="X6P1Z2"/>
<name>X6P1Z2_RETFI</name>
<feature type="transmembrane region" description="Helical" evidence="1">
    <location>
        <begin position="96"/>
        <end position="117"/>
    </location>
</feature>
<accession>X6P1Z2</accession>